<keyword evidence="1" id="KW-0472">Membrane</keyword>
<reference evidence="2 3" key="1">
    <citation type="submission" date="2024-04" db="EMBL/GenBank/DDBJ databases">
        <title>Tritrichomonas musculus Genome.</title>
        <authorList>
            <person name="Alves-Ferreira E."/>
            <person name="Grigg M."/>
            <person name="Lorenzi H."/>
            <person name="Galac M."/>
        </authorList>
    </citation>
    <scope>NUCLEOTIDE SEQUENCE [LARGE SCALE GENOMIC DNA]</scope>
    <source>
        <strain evidence="2 3">EAF2021</strain>
    </source>
</reference>
<evidence type="ECO:0000313" key="3">
    <source>
        <dbReference type="Proteomes" id="UP001470230"/>
    </source>
</evidence>
<gene>
    <name evidence="2" type="ORF">M9Y10_015323</name>
</gene>
<comment type="caution">
    <text evidence="2">The sequence shown here is derived from an EMBL/GenBank/DDBJ whole genome shotgun (WGS) entry which is preliminary data.</text>
</comment>
<keyword evidence="3" id="KW-1185">Reference proteome</keyword>
<name>A0ABR2L3T0_9EUKA</name>
<accession>A0ABR2L3T0</accession>
<feature type="transmembrane region" description="Helical" evidence="1">
    <location>
        <begin position="297"/>
        <end position="317"/>
    </location>
</feature>
<dbReference type="Proteomes" id="UP001470230">
    <property type="component" value="Unassembled WGS sequence"/>
</dbReference>
<dbReference type="EMBL" id="JAPFFF010000002">
    <property type="protein sequence ID" value="KAK8897377.1"/>
    <property type="molecule type" value="Genomic_DNA"/>
</dbReference>
<evidence type="ECO:0000256" key="1">
    <source>
        <dbReference type="SAM" id="Phobius"/>
    </source>
</evidence>
<feature type="transmembrane region" description="Helical" evidence="1">
    <location>
        <begin position="408"/>
        <end position="441"/>
    </location>
</feature>
<sequence length="476" mass="55819">MDEQEDVESINKRLYNMEVPNEPIKKIMFYFTVLHGVIDYRFPENFINFDNPYFKTYNEMEQFCAIAQSFNPELLHTNNVIIYYNKKEFYEYHQIKDDDNGSPYEFKVIDPKDAADPQFHKNYVNNFNIPNINYHEKEFDIEIPKKVTFPHSEESDDSAEDYYYTEGLEANYLSQANNHYEYNDNKKNKQYQNYRKKYNGEIMNHDKSTLKSCFYPNQELETISANLEEEEMTEQVDDDETEGVVEKVNIVNKLVVTHDWVDYIYNQPMKQLLKNLKTAVKEEDVIRVKTISLPKNVFFYLSILLLLLILACAITLIDYSAKLNVNHKFLDLNKDEGSIEGNRDSVIVPCKKCYHRVRTGNNLGISAGCFDIFFVFFIFILWIVLQCGPCKKNKKKNGKKKNVKTQKVGLNMVDILVFAVITLISFIISVIAEIFIIIGIATHCYKFVHDSSTTQLICNSIIIVSYILVIMFYFKQ</sequence>
<proteinExistence type="predicted"/>
<evidence type="ECO:0000313" key="2">
    <source>
        <dbReference type="EMBL" id="KAK8897377.1"/>
    </source>
</evidence>
<feature type="transmembrane region" description="Helical" evidence="1">
    <location>
        <begin position="453"/>
        <end position="474"/>
    </location>
</feature>
<feature type="transmembrane region" description="Helical" evidence="1">
    <location>
        <begin position="365"/>
        <end position="387"/>
    </location>
</feature>
<organism evidence="2 3">
    <name type="scientific">Tritrichomonas musculus</name>
    <dbReference type="NCBI Taxonomy" id="1915356"/>
    <lineage>
        <taxon>Eukaryota</taxon>
        <taxon>Metamonada</taxon>
        <taxon>Parabasalia</taxon>
        <taxon>Tritrichomonadida</taxon>
        <taxon>Tritrichomonadidae</taxon>
        <taxon>Tritrichomonas</taxon>
    </lineage>
</organism>
<keyword evidence="1" id="KW-0812">Transmembrane</keyword>
<keyword evidence="1" id="KW-1133">Transmembrane helix</keyword>
<protein>
    <submittedName>
        <fullName evidence="2">Uncharacterized protein</fullName>
    </submittedName>
</protein>